<evidence type="ECO:0000313" key="4">
    <source>
        <dbReference type="Proteomes" id="UP000534783"/>
    </source>
</evidence>
<gene>
    <name evidence="3" type="ORF">MNODULE_20250</name>
</gene>
<dbReference type="Proteomes" id="UP000534783">
    <property type="component" value="Unassembled WGS sequence"/>
</dbReference>
<keyword evidence="3" id="KW-0966">Cell projection</keyword>
<feature type="compositionally biased region" description="Gly residues" evidence="1">
    <location>
        <begin position="1"/>
        <end position="11"/>
    </location>
</feature>
<accession>A0A7X6ICR5</accession>
<protein>
    <submittedName>
        <fullName evidence="3">Flagellar biosynthesis protein FlgJ</fullName>
    </submittedName>
</protein>
<dbReference type="InterPro" id="IPR019301">
    <property type="entry name" value="Flagellar_prot_FlgJ_N"/>
</dbReference>
<dbReference type="Pfam" id="PF10135">
    <property type="entry name" value="Rod-binding"/>
    <property type="match status" value="1"/>
</dbReference>
<feature type="region of interest" description="Disordered" evidence="1">
    <location>
        <begin position="1"/>
        <end position="26"/>
    </location>
</feature>
<sequence>MEGGWLSGIGGTEANPLKAPEQATSNPEEIKKAAEAFEAYFIFSLLKEMRKTVPGGGFLGSGPGKEIYESLLDETMATKMAQSEGIGLAKLLVKKLADQSSSFKGLDR</sequence>
<comment type="caution">
    <text evidence="3">The sequence shown here is derived from an EMBL/GenBank/DDBJ whole genome shotgun (WGS) entry which is preliminary data.</text>
</comment>
<keyword evidence="3" id="KW-0969">Cilium</keyword>
<feature type="domain" description="Flagellar protein FlgJ N-terminal" evidence="2">
    <location>
        <begin position="47"/>
        <end position="94"/>
    </location>
</feature>
<keyword evidence="3" id="KW-0282">Flagellum</keyword>
<dbReference type="EMBL" id="VTOW01000005">
    <property type="protein sequence ID" value="NKE73091.1"/>
    <property type="molecule type" value="Genomic_DNA"/>
</dbReference>
<evidence type="ECO:0000256" key="1">
    <source>
        <dbReference type="SAM" id="MobiDB-lite"/>
    </source>
</evidence>
<name>A0A7X6ICR5_9BACT</name>
<evidence type="ECO:0000313" key="3">
    <source>
        <dbReference type="EMBL" id="NKE73091.1"/>
    </source>
</evidence>
<proteinExistence type="predicted"/>
<keyword evidence="4" id="KW-1185">Reference proteome</keyword>
<reference evidence="3 4" key="1">
    <citation type="journal article" date="2020" name="Nature">
        <title>Bacterial chemolithoautotrophy via manganese oxidation.</title>
        <authorList>
            <person name="Yu H."/>
            <person name="Leadbetter J.R."/>
        </authorList>
    </citation>
    <scope>NUCLEOTIDE SEQUENCE [LARGE SCALE GENOMIC DNA]</scope>
    <source>
        <strain evidence="3 4">Mn-1</strain>
    </source>
</reference>
<evidence type="ECO:0000259" key="2">
    <source>
        <dbReference type="Pfam" id="PF10135"/>
    </source>
</evidence>
<dbReference type="RefSeq" id="WP_168063037.1">
    <property type="nucleotide sequence ID" value="NZ_VTOW01000005.1"/>
</dbReference>
<organism evidence="3 4">
    <name type="scientific">Candidatus Manganitrophus noduliformans</name>
    <dbReference type="NCBI Taxonomy" id="2606439"/>
    <lineage>
        <taxon>Bacteria</taxon>
        <taxon>Pseudomonadati</taxon>
        <taxon>Nitrospirota</taxon>
        <taxon>Nitrospiria</taxon>
        <taxon>Candidatus Troglogloeales</taxon>
        <taxon>Candidatus Manganitrophaceae</taxon>
        <taxon>Candidatus Manganitrophus</taxon>
    </lineage>
</organism>
<dbReference type="AlphaFoldDB" id="A0A7X6ICR5"/>